<sequence>MTTHAHDRTDLVLSTKKKEDRRVALGTLVGTAVEWYDFFIYANAAAIILAPLFFDPFVHGAGQVAGRLISFATVGISFFFRPLGAAVAGHFGDKLGRKAMLVMTLVLMGAATFLIGLLPTYETIGVAAPILLIFLRVLQGFAAGGEWGGAALMAVEHAPTNKRGLFGGFPQIGVPLGMLLATLVLAVVSAMTTNEQFLTWGWRVPFLLSIMLIIIGFVIRMGVSESPVMEEIRKADKKDEQVRLPMLDMFRTAWRPLIQGTLIFAGNGVAGYMITGGYILSYTTNDLGLERSRILNLVSLAAVIWIFSTIFSAWISDKIGRKNTYIIGFVIQLVWIWVVFTFLDTQNYTLIGLGMVVLAIPIGFTYGPQSAMFAEMFPAKIRYSGAGMAYAFGSILGGAFAPFIATALQAKFGTSTAVAAYIFAVTVIAFITLLTLKDRTGRDLSPAADGELDTVLSKLAREDGVVESTFDRGAGY</sequence>
<feature type="transmembrane region" description="Helical" evidence="7">
    <location>
        <begin position="324"/>
        <end position="343"/>
    </location>
</feature>
<feature type="transmembrane region" description="Helical" evidence="7">
    <location>
        <begin position="124"/>
        <end position="144"/>
    </location>
</feature>
<reference evidence="9 10" key="1">
    <citation type="submission" date="2020-10" db="EMBL/GenBank/DDBJ databases">
        <title>Trueperella pecoris sp. nov. isolated from bovine and porcine specimens.</title>
        <authorList>
            <person name="Schoenecker L."/>
            <person name="Schnydrig P."/>
            <person name="Brodard I."/>
            <person name="Thomann A."/>
            <person name="Hemphill A."/>
            <person name="Rodriguez-Campos S."/>
            <person name="Perreten V."/>
            <person name="Jores J."/>
            <person name="Kittl S."/>
        </authorList>
    </citation>
    <scope>NUCLEOTIDE SEQUENCE [LARGE SCALE GENOMIC DNA]</scope>
    <source>
        <strain evidence="9 10">15A0121</strain>
    </source>
</reference>
<dbReference type="Pfam" id="PF00083">
    <property type="entry name" value="Sugar_tr"/>
    <property type="match status" value="1"/>
</dbReference>
<evidence type="ECO:0000256" key="5">
    <source>
        <dbReference type="ARBA" id="ARBA00022989"/>
    </source>
</evidence>
<keyword evidence="10" id="KW-1185">Reference proteome</keyword>
<comment type="subcellular location">
    <subcellularLocation>
        <location evidence="1">Cell membrane</location>
        <topology evidence="1">Multi-pass membrane protein</topology>
    </subcellularLocation>
</comment>
<feature type="domain" description="Major facilitator superfamily (MFS) profile" evidence="8">
    <location>
        <begin position="23"/>
        <end position="441"/>
    </location>
</feature>
<dbReference type="PROSITE" id="PS00216">
    <property type="entry name" value="SUGAR_TRANSPORT_1"/>
    <property type="match status" value="1"/>
</dbReference>
<feature type="transmembrane region" description="Helical" evidence="7">
    <location>
        <begin position="165"/>
        <end position="188"/>
    </location>
</feature>
<keyword evidence="4 7" id="KW-0812">Transmembrane</keyword>
<dbReference type="Gene3D" id="1.20.1250.20">
    <property type="entry name" value="MFS general substrate transporter like domains"/>
    <property type="match status" value="1"/>
</dbReference>
<evidence type="ECO:0000256" key="6">
    <source>
        <dbReference type="ARBA" id="ARBA00023136"/>
    </source>
</evidence>
<feature type="transmembrane region" description="Helical" evidence="7">
    <location>
        <begin position="100"/>
        <end position="118"/>
    </location>
</feature>
<dbReference type="Proteomes" id="UP000595053">
    <property type="component" value="Chromosome"/>
</dbReference>
<evidence type="ECO:0000259" key="8">
    <source>
        <dbReference type="PROSITE" id="PS50850"/>
    </source>
</evidence>
<dbReference type="CDD" id="cd17369">
    <property type="entry name" value="MFS_ShiA_like"/>
    <property type="match status" value="1"/>
</dbReference>
<feature type="transmembrane region" description="Helical" evidence="7">
    <location>
        <begin position="68"/>
        <end position="88"/>
    </location>
</feature>
<feature type="transmembrane region" description="Helical" evidence="7">
    <location>
        <begin position="388"/>
        <end position="410"/>
    </location>
</feature>
<keyword evidence="2" id="KW-0813">Transport</keyword>
<keyword evidence="3" id="KW-1003">Cell membrane</keyword>
<dbReference type="RefSeq" id="WP_197551248.1">
    <property type="nucleotide sequence ID" value="NZ_CP063213.1"/>
</dbReference>
<evidence type="ECO:0000256" key="7">
    <source>
        <dbReference type="SAM" id="Phobius"/>
    </source>
</evidence>
<gene>
    <name evidence="9" type="ORF">INS88_00545</name>
</gene>
<evidence type="ECO:0000256" key="3">
    <source>
        <dbReference type="ARBA" id="ARBA00022475"/>
    </source>
</evidence>
<dbReference type="PANTHER" id="PTHR43045">
    <property type="entry name" value="SHIKIMATE TRANSPORTER"/>
    <property type="match status" value="1"/>
</dbReference>
<organism evidence="9 10">
    <name type="scientific">Trueperella pecoris</name>
    <dbReference type="NCBI Taxonomy" id="2733571"/>
    <lineage>
        <taxon>Bacteria</taxon>
        <taxon>Bacillati</taxon>
        <taxon>Actinomycetota</taxon>
        <taxon>Actinomycetes</taxon>
        <taxon>Actinomycetales</taxon>
        <taxon>Actinomycetaceae</taxon>
        <taxon>Trueperella</taxon>
    </lineage>
</organism>
<name>A0A7M1QVB0_9ACTO</name>
<dbReference type="GO" id="GO:0022857">
    <property type="term" value="F:transmembrane transporter activity"/>
    <property type="evidence" value="ECO:0007669"/>
    <property type="project" value="InterPro"/>
</dbReference>
<dbReference type="InterPro" id="IPR005829">
    <property type="entry name" value="Sugar_transporter_CS"/>
</dbReference>
<dbReference type="AlphaFoldDB" id="A0A7M1QVB0"/>
<keyword evidence="5 7" id="KW-1133">Transmembrane helix</keyword>
<evidence type="ECO:0000313" key="10">
    <source>
        <dbReference type="Proteomes" id="UP000595053"/>
    </source>
</evidence>
<dbReference type="InterPro" id="IPR036259">
    <property type="entry name" value="MFS_trans_sf"/>
</dbReference>
<feature type="transmembrane region" description="Helical" evidence="7">
    <location>
        <begin position="200"/>
        <end position="219"/>
    </location>
</feature>
<evidence type="ECO:0000256" key="4">
    <source>
        <dbReference type="ARBA" id="ARBA00022692"/>
    </source>
</evidence>
<feature type="transmembrane region" description="Helical" evidence="7">
    <location>
        <begin position="294"/>
        <end position="315"/>
    </location>
</feature>
<keyword evidence="6 7" id="KW-0472">Membrane</keyword>
<accession>A0A7M1QVB0</accession>
<dbReference type="PROSITE" id="PS50850">
    <property type="entry name" value="MFS"/>
    <property type="match status" value="1"/>
</dbReference>
<feature type="transmembrane region" description="Helical" evidence="7">
    <location>
        <begin position="253"/>
        <end position="274"/>
    </location>
</feature>
<proteinExistence type="predicted"/>
<evidence type="ECO:0000256" key="1">
    <source>
        <dbReference type="ARBA" id="ARBA00004651"/>
    </source>
</evidence>
<feature type="transmembrane region" description="Helical" evidence="7">
    <location>
        <begin position="23"/>
        <end position="48"/>
    </location>
</feature>
<dbReference type="EMBL" id="CP063213">
    <property type="protein sequence ID" value="QOR45763.1"/>
    <property type="molecule type" value="Genomic_DNA"/>
</dbReference>
<dbReference type="PANTHER" id="PTHR43045:SF1">
    <property type="entry name" value="SHIKIMATE TRANSPORTER"/>
    <property type="match status" value="1"/>
</dbReference>
<dbReference type="InterPro" id="IPR005828">
    <property type="entry name" value="MFS_sugar_transport-like"/>
</dbReference>
<feature type="transmembrane region" description="Helical" evidence="7">
    <location>
        <begin position="416"/>
        <end position="436"/>
    </location>
</feature>
<dbReference type="GO" id="GO:0005886">
    <property type="term" value="C:plasma membrane"/>
    <property type="evidence" value="ECO:0007669"/>
    <property type="project" value="UniProtKB-SubCell"/>
</dbReference>
<evidence type="ECO:0000256" key="2">
    <source>
        <dbReference type="ARBA" id="ARBA00022448"/>
    </source>
</evidence>
<evidence type="ECO:0000313" key="9">
    <source>
        <dbReference type="EMBL" id="QOR45763.1"/>
    </source>
</evidence>
<protein>
    <submittedName>
        <fullName evidence="9">MHS family MFS transporter</fullName>
    </submittedName>
</protein>
<dbReference type="InterPro" id="IPR020846">
    <property type="entry name" value="MFS_dom"/>
</dbReference>
<feature type="transmembrane region" description="Helical" evidence="7">
    <location>
        <begin position="349"/>
        <end position="367"/>
    </location>
</feature>
<dbReference type="SUPFAM" id="SSF103473">
    <property type="entry name" value="MFS general substrate transporter"/>
    <property type="match status" value="1"/>
</dbReference>